<keyword evidence="2" id="KW-1185">Reference proteome</keyword>
<evidence type="ECO:0000313" key="1">
    <source>
        <dbReference type="EMBL" id="TGJ80624.1"/>
    </source>
</evidence>
<proteinExistence type="predicted"/>
<gene>
    <name evidence="1" type="ORF">E0Z10_g8148</name>
</gene>
<dbReference type="AlphaFoldDB" id="A0A4Z0Y9V5"/>
<reference evidence="1 2" key="1">
    <citation type="submission" date="2019-03" db="EMBL/GenBank/DDBJ databases">
        <title>Draft genome sequence of Xylaria hypoxylon DSM 108379, a ubiquitous saprotrophic-parasitic fungi on hardwood.</title>
        <authorList>
            <person name="Buettner E."/>
            <person name="Leonhardt S."/>
            <person name="Gebauer A.M."/>
            <person name="Liers C."/>
            <person name="Hofrichter M."/>
            <person name="Kellner H."/>
        </authorList>
    </citation>
    <scope>NUCLEOTIDE SEQUENCE [LARGE SCALE GENOMIC DNA]</scope>
    <source>
        <strain evidence="1 2">DSM 108379</strain>
    </source>
</reference>
<evidence type="ECO:0000313" key="2">
    <source>
        <dbReference type="Proteomes" id="UP000297716"/>
    </source>
</evidence>
<dbReference type="Proteomes" id="UP000297716">
    <property type="component" value="Unassembled WGS sequence"/>
</dbReference>
<sequence length="66" mass="7439">MSSNFVVSPEPRRQQVAFNNLDETRATMRSIVPSTSSTTLTTREPDLDLNLNLNLNLDLAPVFRYA</sequence>
<name>A0A4Z0Y9V5_9PEZI</name>
<dbReference type="EMBL" id="SKBN01000211">
    <property type="protein sequence ID" value="TGJ80624.1"/>
    <property type="molecule type" value="Genomic_DNA"/>
</dbReference>
<protein>
    <submittedName>
        <fullName evidence="1">Uncharacterized protein</fullName>
    </submittedName>
</protein>
<accession>A0A4Z0Y9V5</accession>
<comment type="caution">
    <text evidence="1">The sequence shown here is derived from an EMBL/GenBank/DDBJ whole genome shotgun (WGS) entry which is preliminary data.</text>
</comment>
<organism evidence="1 2">
    <name type="scientific">Xylaria hypoxylon</name>
    <dbReference type="NCBI Taxonomy" id="37992"/>
    <lineage>
        <taxon>Eukaryota</taxon>
        <taxon>Fungi</taxon>
        <taxon>Dikarya</taxon>
        <taxon>Ascomycota</taxon>
        <taxon>Pezizomycotina</taxon>
        <taxon>Sordariomycetes</taxon>
        <taxon>Xylariomycetidae</taxon>
        <taxon>Xylariales</taxon>
        <taxon>Xylariaceae</taxon>
        <taxon>Xylaria</taxon>
    </lineage>
</organism>